<dbReference type="Proteomes" id="UP000762676">
    <property type="component" value="Unassembled WGS sequence"/>
</dbReference>
<dbReference type="AlphaFoldDB" id="A0AAV4I524"/>
<proteinExistence type="predicted"/>
<gene>
    <name evidence="1" type="ORF">ElyMa_004671600</name>
</gene>
<evidence type="ECO:0000313" key="2">
    <source>
        <dbReference type="Proteomes" id="UP000762676"/>
    </source>
</evidence>
<comment type="caution">
    <text evidence="1">The sequence shown here is derived from an EMBL/GenBank/DDBJ whole genome shotgun (WGS) entry which is preliminary data.</text>
</comment>
<accession>A0AAV4I524</accession>
<protein>
    <submittedName>
        <fullName evidence="1">Uncharacterized protein</fullName>
    </submittedName>
</protein>
<evidence type="ECO:0000313" key="1">
    <source>
        <dbReference type="EMBL" id="GFS05045.1"/>
    </source>
</evidence>
<sequence length="82" mass="9559">MAAKGSLSFSYFYLFMRIERQEHLVTTGIFMRRRGRGRLREKTTDGLAYWLGVSSTVEMIKMTREHDVWRGMIANAMRHGTG</sequence>
<organism evidence="1 2">
    <name type="scientific">Elysia marginata</name>
    <dbReference type="NCBI Taxonomy" id="1093978"/>
    <lineage>
        <taxon>Eukaryota</taxon>
        <taxon>Metazoa</taxon>
        <taxon>Spiralia</taxon>
        <taxon>Lophotrochozoa</taxon>
        <taxon>Mollusca</taxon>
        <taxon>Gastropoda</taxon>
        <taxon>Heterobranchia</taxon>
        <taxon>Euthyneura</taxon>
        <taxon>Panpulmonata</taxon>
        <taxon>Sacoglossa</taxon>
        <taxon>Placobranchoidea</taxon>
        <taxon>Plakobranchidae</taxon>
        <taxon>Elysia</taxon>
    </lineage>
</organism>
<dbReference type="EMBL" id="BMAT01009367">
    <property type="protein sequence ID" value="GFS05045.1"/>
    <property type="molecule type" value="Genomic_DNA"/>
</dbReference>
<name>A0AAV4I524_9GAST</name>
<keyword evidence="2" id="KW-1185">Reference proteome</keyword>
<reference evidence="1 2" key="1">
    <citation type="journal article" date="2021" name="Elife">
        <title>Chloroplast acquisition without the gene transfer in kleptoplastic sea slugs, Plakobranchus ocellatus.</title>
        <authorList>
            <person name="Maeda T."/>
            <person name="Takahashi S."/>
            <person name="Yoshida T."/>
            <person name="Shimamura S."/>
            <person name="Takaki Y."/>
            <person name="Nagai Y."/>
            <person name="Toyoda A."/>
            <person name="Suzuki Y."/>
            <person name="Arimoto A."/>
            <person name="Ishii H."/>
            <person name="Satoh N."/>
            <person name="Nishiyama T."/>
            <person name="Hasebe M."/>
            <person name="Maruyama T."/>
            <person name="Minagawa J."/>
            <person name="Obokata J."/>
            <person name="Shigenobu S."/>
        </authorList>
    </citation>
    <scope>NUCLEOTIDE SEQUENCE [LARGE SCALE GENOMIC DNA]</scope>
</reference>